<organism evidence="3">
    <name type="scientific">Phaeodactylum tricornutum</name>
    <name type="common">Diatom</name>
    <dbReference type="NCBI Taxonomy" id="2850"/>
    <lineage>
        <taxon>Eukaryota</taxon>
        <taxon>Sar</taxon>
        <taxon>Stramenopiles</taxon>
        <taxon>Ochrophyta</taxon>
        <taxon>Bacillariophyta</taxon>
        <taxon>Bacillariophyceae</taxon>
        <taxon>Bacillariophycidae</taxon>
        <taxon>Naviculales</taxon>
        <taxon>Phaeodactylaceae</taxon>
        <taxon>Phaeodactylum</taxon>
    </lineage>
</organism>
<dbReference type="Proteomes" id="UP000836788">
    <property type="component" value="Chromosome 10"/>
</dbReference>
<name>A0A8J9X1S2_PHATR</name>
<keyword evidence="2" id="KW-0472">Membrane</keyword>
<dbReference type="EMBL" id="OU594951">
    <property type="protein sequence ID" value="CAG9278600.1"/>
    <property type="molecule type" value="Genomic_DNA"/>
</dbReference>
<accession>A0A8J9X1S2</accession>
<feature type="region of interest" description="Disordered" evidence="1">
    <location>
        <begin position="1"/>
        <end position="31"/>
    </location>
</feature>
<evidence type="ECO:0000313" key="3">
    <source>
        <dbReference type="EMBL" id="CAG9278600.1"/>
    </source>
</evidence>
<feature type="transmembrane region" description="Helical" evidence="2">
    <location>
        <begin position="75"/>
        <end position="92"/>
    </location>
</feature>
<proteinExistence type="predicted"/>
<evidence type="ECO:0000256" key="2">
    <source>
        <dbReference type="SAM" id="Phobius"/>
    </source>
</evidence>
<reference evidence="3" key="1">
    <citation type="submission" date="2022-02" db="EMBL/GenBank/DDBJ databases">
        <authorList>
            <person name="Giguere J D."/>
        </authorList>
    </citation>
    <scope>NUCLEOTIDE SEQUENCE</scope>
    <source>
        <strain evidence="3">CCAP 1055/1</strain>
    </source>
</reference>
<dbReference type="AlphaFoldDB" id="A0A8J9X1S2"/>
<evidence type="ECO:0000256" key="1">
    <source>
        <dbReference type="SAM" id="MobiDB-lite"/>
    </source>
</evidence>
<keyword evidence="2" id="KW-0812">Transmembrane</keyword>
<gene>
    <name evidence="3" type="ORF">PTTT1_LOCUS7440</name>
</gene>
<keyword evidence="2" id="KW-1133">Transmembrane helix</keyword>
<feature type="transmembrane region" description="Helical" evidence="2">
    <location>
        <begin position="52"/>
        <end position="69"/>
    </location>
</feature>
<protein>
    <submittedName>
        <fullName evidence="3">Uncharacterized protein</fullName>
    </submittedName>
</protein>
<sequence>MSAVEMTKPAETMGDVETGQGGVGGPLNLPPDPETGKGFLKPIPETTPMEKTMGIVGGACVVTALAAMIVEQSTIVILGGILSSIVGPYAYWQQTRLTDIKALKETHAAIQEEVDRFSDENHRLSSNIDHLTGSVNNLKDVEDALQILTQQQGKSVNAFAKQVQENKSILAQMQTNLKANVLQNLLSVILRSDTDQDMKISEAEVSDLTRRINNMAGVRVHENRFRNAIQNKSVADVMEVVKNLLNDNIPDSERIFELSQ</sequence>